<gene>
    <name evidence="3" type="ORF">BDN70DRAFT_879476</name>
</gene>
<dbReference type="Pfam" id="PF00462">
    <property type="entry name" value="Glutaredoxin"/>
    <property type="match status" value="1"/>
</dbReference>
<dbReference type="Proteomes" id="UP000807469">
    <property type="component" value="Unassembled WGS sequence"/>
</dbReference>
<feature type="transmembrane region" description="Helical" evidence="1">
    <location>
        <begin position="26"/>
        <end position="43"/>
    </location>
</feature>
<keyword evidence="1" id="KW-0472">Membrane</keyword>
<evidence type="ECO:0000259" key="2">
    <source>
        <dbReference type="Pfam" id="PF00462"/>
    </source>
</evidence>
<dbReference type="GO" id="GO:0034599">
    <property type="term" value="P:cellular response to oxidative stress"/>
    <property type="evidence" value="ECO:0007669"/>
    <property type="project" value="TreeGrafter"/>
</dbReference>
<dbReference type="OrthoDB" id="423313at2759"/>
<reference evidence="3" key="1">
    <citation type="submission" date="2020-11" db="EMBL/GenBank/DDBJ databases">
        <authorList>
            <consortium name="DOE Joint Genome Institute"/>
            <person name="Ahrendt S."/>
            <person name="Riley R."/>
            <person name="Andreopoulos W."/>
            <person name="Labutti K."/>
            <person name="Pangilinan J."/>
            <person name="Ruiz-Duenas F.J."/>
            <person name="Barrasa J.M."/>
            <person name="Sanchez-Garcia M."/>
            <person name="Camarero S."/>
            <person name="Miyauchi S."/>
            <person name="Serrano A."/>
            <person name="Linde D."/>
            <person name="Babiker R."/>
            <person name="Drula E."/>
            <person name="Ayuso-Fernandez I."/>
            <person name="Pacheco R."/>
            <person name="Padilla G."/>
            <person name="Ferreira P."/>
            <person name="Barriuso J."/>
            <person name="Kellner H."/>
            <person name="Castanera R."/>
            <person name="Alfaro M."/>
            <person name="Ramirez L."/>
            <person name="Pisabarro A.G."/>
            <person name="Kuo A."/>
            <person name="Tritt A."/>
            <person name="Lipzen A."/>
            <person name="He G."/>
            <person name="Yan M."/>
            <person name="Ng V."/>
            <person name="Cullen D."/>
            <person name="Martin F."/>
            <person name="Rosso M.-N."/>
            <person name="Henrissat B."/>
            <person name="Hibbett D."/>
            <person name="Martinez A.T."/>
            <person name="Grigoriev I.V."/>
        </authorList>
    </citation>
    <scope>NUCLEOTIDE SEQUENCE</scope>
    <source>
        <strain evidence="3">CIRM-BRFM 674</strain>
    </source>
</reference>
<organism evidence="3 4">
    <name type="scientific">Pholiota conissans</name>
    <dbReference type="NCBI Taxonomy" id="109636"/>
    <lineage>
        <taxon>Eukaryota</taxon>
        <taxon>Fungi</taxon>
        <taxon>Dikarya</taxon>
        <taxon>Basidiomycota</taxon>
        <taxon>Agaricomycotina</taxon>
        <taxon>Agaricomycetes</taxon>
        <taxon>Agaricomycetidae</taxon>
        <taxon>Agaricales</taxon>
        <taxon>Agaricineae</taxon>
        <taxon>Strophariaceae</taxon>
        <taxon>Pholiota</taxon>
    </lineage>
</organism>
<dbReference type="CDD" id="cd03419">
    <property type="entry name" value="GRX_GRXh_1_2_like"/>
    <property type="match status" value="1"/>
</dbReference>
<sequence length="226" mass="25464">MAVQYARDSLSQIGYSKPIRRRRTTTFFLVLLVGTLFFVPWELPSSFQDLDLSGISRSNVVQLMKSKKEPVQEIYGLLHLVTEDHEQEHVLSNAVHLDPTVPLDLSVYAAGDTTLDWQMEQDTINKEYPVIVFSKTYCPHSRRAKELLKAYELHPPPKIIEVDLRDDGNMIKHLLTRLTRHSTFPNILVGGKSIGGSDNLHALHADKSLKRLLGEAGAVAHSKTSQ</sequence>
<keyword evidence="1" id="KW-1133">Transmembrane helix</keyword>
<dbReference type="PRINTS" id="PR00160">
    <property type="entry name" value="GLUTAREDOXIN"/>
</dbReference>
<keyword evidence="4" id="KW-1185">Reference proteome</keyword>
<dbReference type="Gene3D" id="3.40.30.10">
    <property type="entry name" value="Glutaredoxin"/>
    <property type="match status" value="1"/>
</dbReference>
<dbReference type="EMBL" id="MU155226">
    <property type="protein sequence ID" value="KAF9478785.1"/>
    <property type="molecule type" value="Genomic_DNA"/>
</dbReference>
<feature type="domain" description="Glutaredoxin" evidence="2">
    <location>
        <begin position="130"/>
        <end position="194"/>
    </location>
</feature>
<dbReference type="InterPro" id="IPR002109">
    <property type="entry name" value="Glutaredoxin"/>
</dbReference>
<proteinExistence type="predicted"/>
<dbReference type="AlphaFoldDB" id="A0A9P5Z1Y5"/>
<dbReference type="InterPro" id="IPR014025">
    <property type="entry name" value="Glutaredoxin_subgr"/>
</dbReference>
<protein>
    <submittedName>
        <fullName evidence="3">Thioredoxin-like protein</fullName>
    </submittedName>
</protein>
<dbReference type="PANTHER" id="PTHR45694:SF5">
    <property type="entry name" value="GLUTAREDOXIN 2"/>
    <property type="match status" value="1"/>
</dbReference>
<dbReference type="SUPFAM" id="SSF52833">
    <property type="entry name" value="Thioredoxin-like"/>
    <property type="match status" value="1"/>
</dbReference>
<dbReference type="GO" id="GO:0005796">
    <property type="term" value="C:Golgi lumen"/>
    <property type="evidence" value="ECO:0007669"/>
    <property type="project" value="TreeGrafter"/>
</dbReference>
<evidence type="ECO:0000313" key="4">
    <source>
        <dbReference type="Proteomes" id="UP000807469"/>
    </source>
</evidence>
<evidence type="ECO:0000313" key="3">
    <source>
        <dbReference type="EMBL" id="KAF9478785.1"/>
    </source>
</evidence>
<dbReference type="GO" id="GO:0015038">
    <property type="term" value="F:glutathione disulfide oxidoreductase activity"/>
    <property type="evidence" value="ECO:0007669"/>
    <property type="project" value="TreeGrafter"/>
</dbReference>
<dbReference type="InterPro" id="IPR036249">
    <property type="entry name" value="Thioredoxin-like_sf"/>
</dbReference>
<dbReference type="GO" id="GO:0000324">
    <property type="term" value="C:fungal-type vacuole"/>
    <property type="evidence" value="ECO:0007669"/>
    <property type="project" value="TreeGrafter"/>
</dbReference>
<dbReference type="PANTHER" id="PTHR45694">
    <property type="entry name" value="GLUTAREDOXIN 2"/>
    <property type="match status" value="1"/>
</dbReference>
<name>A0A9P5Z1Y5_9AGAR</name>
<evidence type="ECO:0000256" key="1">
    <source>
        <dbReference type="SAM" id="Phobius"/>
    </source>
</evidence>
<comment type="caution">
    <text evidence="3">The sequence shown here is derived from an EMBL/GenBank/DDBJ whole genome shotgun (WGS) entry which is preliminary data.</text>
</comment>
<keyword evidence="1" id="KW-0812">Transmembrane</keyword>
<dbReference type="GO" id="GO:0005801">
    <property type="term" value="C:cis-Golgi network"/>
    <property type="evidence" value="ECO:0007669"/>
    <property type="project" value="TreeGrafter"/>
</dbReference>
<accession>A0A9P5Z1Y5</accession>
<dbReference type="PROSITE" id="PS51354">
    <property type="entry name" value="GLUTAREDOXIN_2"/>
    <property type="match status" value="1"/>
</dbReference>